<dbReference type="Proteomes" id="UP000070133">
    <property type="component" value="Unassembled WGS sequence"/>
</dbReference>
<name>A0A139HF57_9PEZI</name>
<proteinExistence type="predicted"/>
<accession>A0A139HF57</accession>
<evidence type="ECO:0000313" key="3">
    <source>
        <dbReference type="Proteomes" id="UP000070133"/>
    </source>
</evidence>
<feature type="compositionally biased region" description="Acidic residues" evidence="1">
    <location>
        <begin position="68"/>
        <end position="81"/>
    </location>
</feature>
<keyword evidence="3" id="KW-1185">Reference proteome</keyword>
<feature type="region of interest" description="Disordered" evidence="1">
    <location>
        <begin position="53"/>
        <end position="81"/>
    </location>
</feature>
<comment type="caution">
    <text evidence="2">The sequence shown here is derived from an EMBL/GenBank/DDBJ whole genome shotgun (WGS) entry which is preliminary data.</text>
</comment>
<organism evidence="2 3">
    <name type="scientific">Pseudocercospora eumusae</name>
    <dbReference type="NCBI Taxonomy" id="321146"/>
    <lineage>
        <taxon>Eukaryota</taxon>
        <taxon>Fungi</taxon>
        <taxon>Dikarya</taxon>
        <taxon>Ascomycota</taxon>
        <taxon>Pezizomycotina</taxon>
        <taxon>Dothideomycetes</taxon>
        <taxon>Dothideomycetidae</taxon>
        <taxon>Mycosphaerellales</taxon>
        <taxon>Mycosphaerellaceae</taxon>
        <taxon>Pseudocercospora</taxon>
    </lineage>
</organism>
<feature type="compositionally biased region" description="Polar residues" evidence="1">
    <location>
        <begin position="19"/>
        <end position="28"/>
    </location>
</feature>
<protein>
    <submittedName>
        <fullName evidence="2">Uncharacterized protein</fullName>
    </submittedName>
</protein>
<dbReference type="EMBL" id="LFZN01000062">
    <property type="protein sequence ID" value="KXT01073.1"/>
    <property type="molecule type" value="Genomic_DNA"/>
</dbReference>
<reference evidence="2 3" key="1">
    <citation type="submission" date="2015-07" db="EMBL/GenBank/DDBJ databases">
        <title>Comparative genomics of the Sigatoka disease complex on banana suggests a link between parallel evolutionary changes in Pseudocercospora fijiensis and Pseudocercospora eumusae and increased virulence on the banana host.</title>
        <authorList>
            <person name="Chang T.-C."/>
            <person name="Salvucci A."/>
            <person name="Crous P.W."/>
            <person name="Stergiopoulos I."/>
        </authorList>
    </citation>
    <scope>NUCLEOTIDE SEQUENCE [LARGE SCALE GENOMIC DNA]</scope>
    <source>
        <strain evidence="2 3">CBS 114824</strain>
    </source>
</reference>
<dbReference type="AlphaFoldDB" id="A0A139HF57"/>
<evidence type="ECO:0000313" key="2">
    <source>
        <dbReference type="EMBL" id="KXT01073.1"/>
    </source>
</evidence>
<sequence>MAEERFDMVLAKQRRRDTPTPTISTTEGVNEAKNGGVIAEKEKRTASTLALFKPSLVEEQTARRPDGEGGEDEVEDDLRKL</sequence>
<evidence type="ECO:0000256" key="1">
    <source>
        <dbReference type="SAM" id="MobiDB-lite"/>
    </source>
</evidence>
<gene>
    <name evidence="2" type="ORF">AC578_4106</name>
</gene>
<feature type="region of interest" description="Disordered" evidence="1">
    <location>
        <begin position="1"/>
        <end position="28"/>
    </location>
</feature>